<name>A0ABV6GK83_9BACI</name>
<comment type="caution">
    <text evidence="1">The sequence shown here is derived from an EMBL/GenBank/DDBJ whole genome shotgun (WGS) entry which is preliminary data.</text>
</comment>
<dbReference type="EMBL" id="JBHLVO010000029">
    <property type="protein sequence ID" value="MFC0274085.1"/>
    <property type="molecule type" value="Genomic_DNA"/>
</dbReference>
<protein>
    <submittedName>
        <fullName evidence="1">Uncharacterized protein</fullName>
    </submittedName>
</protein>
<keyword evidence="2" id="KW-1185">Reference proteome</keyword>
<proteinExistence type="predicted"/>
<gene>
    <name evidence="1" type="ORF">ACFFIX_22310</name>
</gene>
<sequence>MVDTYEVLYLPTDAGTIRLDIYFKHSIYHVQAELDILLTSSHHREKKVAVKKALLLLATDHKSHKGL</sequence>
<evidence type="ECO:0000313" key="1">
    <source>
        <dbReference type="EMBL" id="MFC0274085.1"/>
    </source>
</evidence>
<evidence type="ECO:0000313" key="2">
    <source>
        <dbReference type="Proteomes" id="UP001589854"/>
    </source>
</evidence>
<accession>A0ABV6GK83</accession>
<dbReference type="Proteomes" id="UP001589854">
    <property type="component" value="Unassembled WGS sequence"/>
</dbReference>
<reference evidence="1 2" key="1">
    <citation type="submission" date="2024-09" db="EMBL/GenBank/DDBJ databases">
        <authorList>
            <person name="Sun Q."/>
            <person name="Mori K."/>
        </authorList>
    </citation>
    <scope>NUCLEOTIDE SEQUENCE [LARGE SCALE GENOMIC DNA]</scope>
    <source>
        <strain evidence="1 2">CCM 7228</strain>
    </source>
</reference>
<dbReference type="RefSeq" id="WP_378937993.1">
    <property type="nucleotide sequence ID" value="NZ_JBHLVO010000029.1"/>
</dbReference>
<organism evidence="1 2">
    <name type="scientific">Metabacillus herbersteinensis</name>
    <dbReference type="NCBI Taxonomy" id="283816"/>
    <lineage>
        <taxon>Bacteria</taxon>
        <taxon>Bacillati</taxon>
        <taxon>Bacillota</taxon>
        <taxon>Bacilli</taxon>
        <taxon>Bacillales</taxon>
        <taxon>Bacillaceae</taxon>
        <taxon>Metabacillus</taxon>
    </lineage>
</organism>